<gene>
    <name evidence="2" type="ORF">LCGC14_2025450</name>
</gene>
<feature type="compositionally biased region" description="Polar residues" evidence="1">
    <location>
        <begin position="155"/>
        <end position="174"/>
    </location>
</feature>
<dbReference type="EMBL" id="LAZR01023477">
    <property type="protein sequence ID" value="KKL78377.1"/>
    <property type="molecule type" value="Genomic_DNA"/>
</dbReference>
<feature type="region of interest" description="Disordered" evidence="1">
    <location>
        <begin position="14"/>
        <end position="43"/>
    </location>
</feature>
<evidence type="ECO:0000256" key="1">
    <source>
        <dbReference type="SAM" id="MobiDB-lite"/>
    </source>
</evidence>
<dbReference type="AlphaFoldDB" id="A0A0F9HTB7"/>
<feature type="compositionally biased region" description="Polar residues" evidence="1">
    <location>
        <begin position="188"/>
        <end position="222"/>
    </location>
</feature>
<evidence type="ECO:0000313" key="2">
    <source>
        <dbReference type="EMBL" id="KKL78377.1"/>
    </source>
</evidence>
<protein>
    <submittedName>
        <fullName evidence="2">Uncharacterized protein</fullName>
    </submittedName>
</protein>
<name>A0A0F9HTB7_9ZZZZ</name>
<comment type="caution">
    <text evidence="2">The sequence shown here is derived from an EMBL/GenBank/DDBJ whole genome shotgun (WGS) entry which is preliminary data.</text>
</comment>
<organism evidence="2">
    <name type="scientific">marine sediment metagenome</name>
    <dbReference type="NCBI Taxonomy" id="412755"/>
    <lineage>
        <taxon>unclassified sequences</taxon>
        <taxon>metagenomes</taxon>
        <taxon>ecological metagenomes</taxon>
    </lineage>
</organism>
<accession>A0A0F9HTB7</accession>
<proteinExistence type="predicted"/>
<feature type="region of interest" description="Disordered" evidence="1">
    <location>
        <begin position="151"/>
        <end position="253"/>
    </location>
</feature>
<sequence length="253" mass="26800">MGWDVDKRTVALRSVSARQPASAWQPASAGKPTPTGPSVSPEARTALQEAMARYEPGGGYGAGVESGIARGRTQAISSGMQNLVSSGLAGTTIAGGLGKKYEEEVAMPARAQVEEGRATAMSSLQVMLAQMEQGGHQANLGRQFTASESALGRQFQGSQSALNREFQGSESALSRYTPATPYRPQLPHLSQPTRQQQQPAIGSVTRQATGSRQPMSFAQPTTHAGPRTPGSYVGSINGQRWIYNEQGIPTREQ</sequence>
<reference evidence="2" key="1">
    <citation type="journal article" date="2015" name="Nature">
        <title>Complex archaea that bridge the gap between prokaryotes and eukaryotes.</title>
        <authorList>
            <person name="Spang A."/>
            <person name="Saw J.H."/>
            <person name="Jorgensen S.L."/>
            <person name="Zaremba-Niedzwiedzka K."/>
            <person name="Martijn J."/>
            <person name="Lind A.E."/>
            <person name="van Eijk R."/>
            <person name="Schleper C."/>
            <person name="Guy L."/>
            <person name="Ettema T.J."/>
        </authorList>
    </citation>
    <scope>NUCLEOTIDE SEQUENCE</scope>
</reference>